<reference evidence="2" key="1">
    <citation type="submission" date="2025-08" db="UniProtKB">
        <authorList>
            <consortium name="Ensembl"/>
        </authorList>
    </citation>
    <scope>IDENTIFICATION</scope>
</reference>
<evidence type="ECO:0000313" key="2">
    <source>
        <dbReference type="Ensembl" id="ENSSDAP00000017872.1"/>
    </source>
</evidence>
<evidence type="ECO:0000256" key="1">
    <source>
        <dbReference type="SAM" id="MobiDB-lite"/>
    </source>
</evidence>
<name>A0A8C9PZU6_SPEDA</name>
<protein>
    <submittedName>
        <fullName evidence="2">Uncharacterized protein</fullName>
    </submittedName>
</protein>
<sequence>MEIKEEGASEEGQHFLPTAQANETRGTQFTSKYFCALPLQSKSLKKQAGSTKHNLCTHRNGSSSKWHEIAQLFLLCYLCCM</sequence>
<dbReference type="AlphaFoldDB" id="A0A8C9PZU6"/>
<feature type="region of interest" description="Disordered" evidence="1">
    <location>
        <begin position="1"/>
        <end position="23"/>
    </location>
</feature>
<keyword evidence="3" id="KW-1185">Reference proteome</keyword>
<proteinExistence type="predicted"/>
<evidence type="ECO:0000313" key="3">
    <source>
        <dbReference type="Proteomes" id="UP000694422"/>
    </source>
</evidence>
<accession>A0A8C9PZU6</accession>
<feature type="compositionally biased region" description="Basic and acidic residues" evidence="1">
    <location>
        <begin position="1"/>
        <end position="13"/>
    </location>
</feature>
<organism evidence="2 3">
    <name type="scientific">Spermophilus dauricus</name>
    <name type="common">Daurian ground squirrel</name>
    <dbReference type="NCBI Taxonomy" id="99837"/>
    <lineage>
        <taxon>Eukaryota</taxon>
        <taxon>Metazoa</taxon>
        <taxon>Chordata</taxon>
        <taxon>Craniata</taxon>
        <taxon>Vertebrata</taxon>
        <taxon>Euteleostomi</taxon>
        <taxon>Mammalia</taxon>
        <taxon>Eutheria</taxon>
        <taxon>Euarchontoglires</taxon>
        <taxon>Glires</taxon>
        <taxon>Rodentia</taxon>
        <taxon>Sciuromorpha</taxon>
        <taxon>Sciuridae</taxon>
        <taxon>Xerinae</taxon>
        <taxon>Marmotini</taxon>
        <taxon>Spermophilus</taxon>
    </lineage>
</organism>
<reference evidence="2" key="2">
    <citation type="submission" date="2025-09" db="UniProtKB">
        <authorList>
            <consortium name="Ensembl"/>
        </authorList>
    </citation>
    <scope>IDENTIFICATION</scope>
</reference>
<dbReference type="Proteomes" id="UP000694422">
    <property type="component" value="Unplaced"/>
</dbReference>
<dbReference type="Ensembl" id="ENSSDAT00000020417.1">
    <property type="protein sequence ID" value="ENSSDAP00000017872.1"/>
    <property type="gene ID" value="ENSSDAG00000016293.1"/>
</dbReference>